<accession>W0HP08</accession>
<dbReference type="Proteomes" id="UP000019025">
    <property type="component" value="Chromosome"/>
</dbReference>
<keyword evidence="2" id="KW-1185">Reference proteome</keyword>
<evidence type="ECO:0000313" key="2">
    <source>
        <dbReference type="Proteomes" id="UP000019025"/>
    </source>
</evidence>
<dbReference type="AlphaFoldDB" id="W0HP08"/>
<evidence type="ECO:0000313" key="1">
    <source>
        <dbReference type="EMBL" id="AHF74247.1"/>
    </source>
</evidence>
<organism evidence="1 2">
    <name type="scientific">Candidatus Sodalis pierantonii str. SOPE</name>
    <dbReference type="NCBI Taxonomy" id="2342"/>
    <lineage>
        <taxon>Bacteria</taxon>
        <taxon>Pseudomonadati</taxon>
        <taxon>Pseudomonadota</taxon>
        <taxon>Gammaproteobacteria</taxon>
        <taxon>Enterobacterales</taxon>
        <taxon>Bruguierivoracaceae</taxon>
        <taxon>Sodalis</taxon>
    </lineage>
</organism>
<dbReference type="KEGG" id="pes:SOPEG_2562"/>
<reference evidence="1 2" key="1">
    <citation type="journal article" date="2014" name="Genome Biol. Evol.">
        <title>Genome degeneration and adaptation in a nascent stage of symbiosis.</title>
        <authorList>
            <person name="Oakeson K.F."/>
            <person name="Gil R."/>
            <person name="Clayton A.L."/>
            <person name="Dunn D.M."/>
            <person name="von Niederhausern A.C."/>
            <person name="Hamil C."/>
            <person name="Aoyagi A."/>
            <person name="Duval B."/>
            <person name="Baca A."/>
            <person name="Silva F.J."/>
            <person name="Vallier A."/>
            <person name="Jackson D.G."/>
            <person name="Latorre A."/>
            <person name="Weiss R.B."/>
            <person name="Heddi A."/>
            <person name="Moya A."/>
            <person name="Dale C."/>
        </authorList>
    </citation>
    <scope>NUCLEOTIDE SEQUENCE [LARGE SCALE GENOMIC DNA]</scope>
    <source>
        <strain evidence="2">none</strain>
    </source>
</reference>
<dbReference type="EMBL" id="CP006568">
    <property type="protein sequence ID" value="AHF74247.1"/>
    <property type="molecule type" value="Genomic_DNA"/>
</dbReference>
<sequence length="61" mass="6967">MKEYSRLAGLAEEREARGEWRQAAALWERAAEAGRQVNHGDKAVARLAACRRRIDNQENDD</sequence>
<gene>
    <name evidence="1" type="ORF">SOPEG_2562</name>
</gene>
<dbReference type="HOGENOM" id="CLU_2913882_0_0_6"/>
<evidence type="ECO:0008006" key="3">
    <source>
        <dbReference type="Google" id="ProtNLM"/>
    </source>
</evidence>
<name>W0HP08_9GAMM</name>
<protein>
    <recommendedName>
        <fullName evidence="3">ANR family transcriptional regulator</fullName>
    </recommendedName>
</protein>
<proteinExistence type="predicted"/>